<dbReference type="RefSeq" id="WP_290215582.1">
    <property type="nucleotide sequence ID" value="NZ_JASDCQ010000011.1"/>
</dbReference>
<feature type="domain" description="HTH merR-type" evidence="3">
    <location>
        <begin position="7"/>
        <end position="65"/>
    </location>
</feature>
<dbReference type="Gene3D" id="1.10.1660.10">
    <property type="match status" value="1"/>
</dbReference>
<evidence type="ECO:0000256" key="2">
    <source>
        <dbReference type="SAM" id="MobiDB-lite"/>
    </source>
</evidence>
<sequence>MPEGRLYKPAETAERLGITTMLLNKWVQHFGVKTEWSNPSNPENKGHRRYTEENLKLLLTIKEKVQDQNWSWDKTKAFLAGDETVDVQLRTGLESEIAELRKELFLDREKNQHFQESLISSLAALTNQIEEMRKENAGLKLMINQQETSDLQLNDKSTLNHEDFEHERKRIAEEVVSEVFQKIDEKRSEQEKQNEKTSIIKDNVKDETEETKRKGSFLNFLKIFKK</sequence>
<dbReference type="Proteomes" id="UP001225873">
    <property type="component" value="Unassembled WGS sequence"/>
</dbReference>
<organism evidence="4 5">
    <name type="scientific">Planococcus notacanthi</name>
    <dbReference type="NCBI Taxonomy" id="3035188"/>
    <lineage>
        <taxon>Bacteria</taxon>
        <taxon>Bacillati</taxon>
        <taxon>Bacillota</taxon>
        <taxon>Bacilli</taxon>
        <taxon>Bacillales</taxon>
        <taxon>Caryophanaceae</taxon>
        <taxon>Planococcus</taxon>
    </lineage>
</organism>
<evidence type="ECO:0000313" key="5">
    <source>
        <dbReference type="Proteomes" id="UP001225873"/>
    </source>
</evidence>
<dbReference type="InterPro" id="IPR000551">
    <property type="entry name" value="MerR-type_HTH_dom"/>
</dbReference>
<dbReference type="InterPro" id="IPR009061">
    <property type="entry name" value="DNA-bd_dom_put_sf"/>
</dbReference>
<keyword evidence="1" id="KW-0175">Coiled coil</keyword>
<accession>A0ABT7ZPT1</accession>
<dbReference type="EMBL" id="JASDCQ010000011">
    <property type="protein sequence ID" value="MDN3429159.1"/>
    <property type="molecule type" value="Genomic_DNA"/>
</dbReference>
<reference evidence="4 5" key="1">
    <citation type="submission" date="2023-03" db="EMBL/GenBank/DDBJ databases">
        <authorList>
            <person name="Uniacke-Lowe S."/>
            <person name="Ross P."/>
            <person name="Hill C."/>
        </authorList>
    </citation>
    <scope>NUCLEOTIDE SEQUENCE [LARGE SCALE GENOMIC DNA]</scope>
    <source>
        <strain evidence="4 5">APC 4016</strain>
    </source>
</reference>
<keyword evidence="5" id="KW-1185">Reference proteome</keyword>
<dbReference type="SUPFAM" id="SSF46955">
    <property type="entry name" value="Putative DNA-binding domain"/>
    <property type="match status" value="1"/>
</dbReference>
<feature type="region of interest" description="Disordered" evidence="2">
    <location>
        <begin position="185"/>
        <end position="213"/>
    </location>
</feature>
<gene>
    <name evidence="4" type="ORF">QMA01_17830</name>
</gene>
<evidence type="ECO:0000259" key="3">
    <source>
        <dbReference type="Pfam" id="PF13411"/>
    </source>
</evidence>
<proteinExistence type="predicted"/>
<comment type="caution">
    <text evidence="4">The sequence shown here is derived from an EMBL/GenBank/DDBJ whole genome shotgun (WGS) entry which is preliminary data.</text>
</comment>
<name>A0ABT7ZPT1_9BACL</name>
<protein>
    <submittedName>
        <fullName evidence="4">MerR family transcriptional regulator</fullName>
    </submittedName>
</protein>
<evidence type="ECO:0000256" key="1">
    <source>
        <dbReference type="SAM" id="Coils"/>
    </source>
</evidence>
<dbReference type="Pfam" id="PF13411">
    <property type="entry name" value="MerR_1"/>
    <property type="match status" value="1"/>
</dbReference>
<feature type="coiled-coil region" evidence="1">
    <location>
        <begin position="115"/>
        <end position="149"/>
    </location>
</feature>
<evidence type="ECO:0000313" key="4">
    <source>
        <dbReference type="EMBL" id="MDN3429159.1"/>
    </source>
</evidence>